<protein>
    <submittedName>
        <fullName evidence="2">Uncharacterized protein</fullName>
    </submittedName>
</protein>
<name>A0AAD1RSK1_PELCU</name>
<organism evidence="2 3">
    <name type="scientific">Pelobates cultripes</name>
    <name type="common">Western spadefoot toad</name>
    <dbReference type="NCBI Taxonomy" id="61616"/>
    <lineage>
        <taxon>Eukaryota</taxon>
        <taxon>Metazoa</taxon>
        <taxon>Chordata</taxon>
        <taxon>Craniata</taxon>
        <taxon>Vertebrata</taxon>
        <taxon>Euteleostomi</taxon>
        <taxon>Amphibia</taxon>
        <taxon>Batrachia</taxon>
        <taxon>Anura</taxon>
        <taxon>Pelobatoidea</taxon>
        <taxon>Pelobatidae</taxon>
        <taxon>Pelobates</taxon>
    </lineage>
</organism>
<gene>
    <name evidence="2" type="ORF">PECUL_23A029004</name>
</gene>
<sequence>MGKRTKKLKAHSDEGTRRIGDIFLARPKTKMVATPESVGLSSEEDPLNSPDAIPKADDPFSTIQVGDLGAPATKGDILGLLKHLHTWFRTDIALLREEVTAITDRVKATEEDISSIAQQQTGATGQIRQLQGSHQAFQARVDAMDDARRHTNIKVRGITETVNDGELPHFVRRLLSEILLPKQEKIVQKRRASDWPPEMRPSTGLPHVLILNRESPTSQGTADTLMFQRPPHSRSRRRRLLPHHDYAQRTTSTLNISL</sequence>
<evidence type="ECO:0000256" key="1">
    <source>
        <dbReference type="SAM" id="MobiDB-lite"/>
    </source>
</evidence>
<proteinExistence type="predicted"/>
<feature type="compositionally biased region" description="Polar residues" evidence="1">
    <location>
        <begin position="248"/>
        <end position="258"/>
    </location>
</feature>
<evidence type="ECO:0000313" key="3">
    <source>
        <dbReference type="Proteomes" id="UP001295444"/>
    </source>
</evidence>
<keyword evidence="3" id="KW-1185">Reference proteome</keyword>
<reference evidence="2" key="1">
    <citation type="submission" date="2022-03" db="EMBL/GenBank/DDBJ databases">
        <authorList>
            <person name="Alioto T."/>
            <person name="Alioto T."/>
            <person name="Gomez Garrido J."/>
        </authorList>
    </citation>
    <scope>NUCLEOTIDE SEQUENCE</scope>
</reference>
<evidence type="ECO:0000313" key="2">
    <source>
        <dbReference type="EMBL" id="CAH2277010.1"/>
    </source>
</evidence>
<dbReference type="Proteomes" id="UP001295444">
    <property type="component" value="Chromosome 03"/>
</dbReference>
<dbReference type="EMBL" id="OW240914">
    <property type="protein sequence ID" value="CAH2277010.1"/>
    <property type="molecule type" value="Genomic_DNA"/>
</dbReference>
<dbReference type="Gene3D" id="1.20.5.340">
    <property type="match status" value="1"/>
</dbReference>
<dbReference type="AlphaFoldDB" id="A0AAD1RSK1"/>
<feature type="region of interest" description="Disordered" evidence="1">
    <location>
        <begin position="214"/>
        <end position="258"/>
    </location>
</feature>
<accession>A0AAD1RSK1</accession>
<feature type="compositionally biased region" description="Basic residues" evidence="1">
    <location>
        <begin position="231"/>
        <end position="241"/>
    </location>
</feature>